<dbReference type="GO" id="GO:0051082">
    <property type="term" value="F:unfolded protein binding"/>
    <property type="evidence" value="ECO:0007669"/>
    <property type="project" value="InterPro"/>
</dbReference>
<evidence type="ECO:0000256" key="3">
    <source>
        <dbReference type="SAM" id="Coils"/>
    </source>
</evidence>
<dbReference type="CDD" id="cd23165">
    <property type="entry name" value="Prefoldin_4"/>
    <property type="match status" value="1"/>
</dbReference>
<keyword evidence="3" id="KW-0175">Coiled coil</keyword>
<sequence length="170" mass="19798">MIVYSVVRNVYLVVKFCCKALLTSISNQYLYVVEPFSNMANTVKDNEVHITYEDQEKINCFARNNAKLTYLKEEIKELIKEKENYVDAADEIMMLEGDDDTVPYMIGDSFFPQTSEKAMEYLERRQTEIGKEMETLENKAVSINKILSDLKEQLYAKFGDNINLENDEEL</sequence>
<keyword evidence="5" id="KW-1185">Reference proteome</keyword>
<dbReference type="OrthoDB" id="10250441at2759"/>
<dbReference type="InterPro" id="IPR016661">
    <property type="entry name" value="PFDN4"/>
</dbReference>
<dbReference type="GO" id="GO:0006457">
    <property type="term" value="P:protein folding"/>
    <property type="evidence" value="ECO:0007669"/>
    <property type="project" value="InterPro"/>
</dbReference>
<dbReference type="AlphaFoldDB" id="A0A7J7JT95"/>
<evidence type="ECO:0000256" key="1">
    <source>
        <dbReference type="ARBA" id="ARBA00008045"/>
    </source>
</evidence>
<evidence type="ECO:0000313" key="4">
    <source>
        <dbReference type="EMBL" id="KAF6028706.1"/>
    </source>
</evidence>
<dbReference type="InterPro" id="IPR002777">
    <property type="entry name" value="PFD_beta-like"/>
</dbReference>
<dbReference type="Proteomes" id="UP000593567">
    <property type="component" value="Unassembled WGS sequence"/>
</dbReference>
<dbReference type="SUPFAM" id="SSF46579">
    <property type="entry name" value="Prefoldin"/>
    <property type="match status" value="1"/>
</dbReference>
<dbReference type="Gene3D" id="1.10.287.370">
    <property type="match status" value="1"/>
</dbReference>
<dbReference type="PANTHER" id="PTHR21100:SF9">
    <property type="entry name" value="PREFOLDIN SUBUNIT 4"/>
    <property type="match status" value="1"/>
</dbReference>
<evidence type="ECO:0000256" key="2">
    <source>
        <dbReference type="ARBA" id="ARBA00023186"/>
    </source>
</evidence>
<dbReference type="PANTHER" id="PTHR21100">
    <property type="entry name" value="PREFOLDIN SUBUNIT 4"/>
    <property type="match status" value="1"/>
</dbReference>
<comment type="caution">
    <text evidence="4">The sequence shown here is derived from an EMBL/GenBank/DDBJ whole genome shotgun (WGS) entry which is preliminary data.</text>
</comment>
<reference evidence="4" key="1">
    <citation type="submission" date="2020-06" db="EMBL/GenBank/DDBJ databases">
        <title>Draft genome of Bugula neritina, a colonial animal packing powerful symbionts and potential medicines.</title>
        <authorList>
            <person name="Rayko M."/>
        </authorList>
    </citation>
    <scope>NUCLEOTIDE SEQUENCE [LARGE SCALE GENOMIC DNA]</scope>
    <source>
        <strain evidence="4">Kwan_BN1</strain>
    </source>
</reference>
<dbReference type="EMBL" id="VXIV02001923">
    <property type="protein sequence ID" value="KAF6028706.1"/>
    <property type="molecule type" value="Genomic_DNA"/>
</dbReference>
<feature type="coiled-coil region" evidence="3">
    <location>
        <begin position="119"/>
        <end position="153"/>
    </location>
</feature>
<organism evidence="4 5">
    <name type="scientific">Bugula neritina</name>
    <name type="common">Brown bryozoan</name>
    <name type="synonym">Sertularia neritina</name>
    <dbReference type="NCBI Taxonomy" id="10212"/>
    <lineage>
        <taxon>Eukaryota</taxon>
        <taxon>Metazoa</taxon>
        <taxon>Spiralia</taxon>
        <taxon>Lophotrochozoa</taxon>
        <taxon>Bryozoa</taxon>
        <taxon>Gymnolaemata</taxon>
        <taxon>Cheilostomatida</taxon>
        <taxon>Flustrina</taxon>
        <taxon>Buguloidea</taxon>
        <taxon>Bugulidae</taxon>
        <taxon>Bugula</taxon>
    </lineage>
</organism>
<dbReference type="Pfam" id="PF01920">
    <property type="entry name" value="Prefoldin_2"/>
    <property type="match status" value="1"/>
</dbReference>
<keyword evidence="2" id="KW-0143">Chaperone</keyword>
<gene>
    <name evidence="4" type="ORF">EB796_012986</name>
</gene>
<protein>
    <submittedName>
        <fullName evidence="4">Pfdn4</fullName>
    </submittedName>
</protein>
<evidence type="ECO:0000313" key="5">
    <source>
        <dbReference type="Proteomes" id="UP000593567"/>
    </source>
</evidence>
<accession>A0A7J7JT95</accession>
<dbReference type="GO" id="GO:0016272">
    <property type="term" value="C:prefoldin complex"/>
    <property type="evidence" value="ECO:0007669"/>
    <property type="project" value="InterPro"/>
</dbReference>
<proteinExistence type="inferred from homology"/>
<comment type="similarity">
    <text evidence="1">Belongs to the prefoldin subunit beta family.</text>
</comment>
<dbReference type="InterPro" id="IPR009053">
    <property type="entry name" value="Prefoldin"/>
</dbReference>
<dbReference type="GO" id="GO:0005737">
    <property type="term" value="C:cytoplasm"/>
    <property type="evidence" value="ECO:0007669"/>
    <property type="project" value="TreeGrafter"/>
</dbReference>
<name>A0A7J7JT95_BUGNE</name>